<reference evidence="2" key="1">
    <citation type="journal article" date="2023" name="Front. Plant Sci.">
        <title>Chromosomal-level genome assembly of Melastoma candidum provides insights into trichome evolution.</title>
        <authorList>
            <person name="Zhong Y."/>
            <person name="Wu W."/>
            <person name="Sun C."/>
            <person name="Zou P."/>
            <person name="Liu Y."/>
            <person name="Dai S."/>
            <person name="Zhou R."/>
        </authorList>
    </citation>
    <scope>NUCLEOTIDE SEQUENCE [LARGE SCALE GENOMIC DNA]</scope>
</reference>
<dbReference type="EMBL" id="CM042891">
    <property type="protein sequence ID" value="KAI4303331.1"/>
    <property type="molecule type" value="Genomic_DNA"/>
</dbReference>
<evidence type="ECO:0000313" key="2">
    <source>
        <dbReference type="Proteomes" id="UP001057402"/>
    </source>
</evidence>
<organism evidence="1 2">
    <name type="scientific">Melastoma candidum</name>
    <dbReference type="NCBI Taxonomy" id="119954"/>
    <lineage>
        <taxon>Eukaryota</taxon>
        <taxon>Viridiplantae</taxon>
        <taxon>Streptophyta</taxon>
        <taxon>Embryophyta</taxon>
        <taxon>Tracheophyta</taxon>
        <taxon>Spermatophyta</taxon>
        <taxon>Magnoliopsida</taxon>
        <taxon>eudicotyledons</taxon>
        <taxon>Gunneridae</taxon>
        <taxon>Pentapetalae</taxon>
        <taxon>rosids</taxon>
        <taxon>malvids</taxon>
        <taxon>Myrtales</taxon>
        <taxon>Melastomataceae</taxon>
        <taxon>Melastomatoideae</taxon>
        <taxon>Melastomateae</taxon>
        <taxon>Melastoma</taxon>
    </lineage>
</organism>
<comment type="caution">
    <text evidence="1">The sequence shown here is derived from an EMBL/GenBank/DDBJ whole genome shotgun (WGS) entry which is preliminary data.</text>
</comment>
<sequence>MGGGWVLSGKDEADGGILAKPDDYTLVSSSVSARIRQDDAVSFWLPVPLQSCCVSGGKDTDANSFGVYTMRPNNRGIEASGVSVGAFSAQTDNTIRLLCLKNNSSYFTASMSDLGQIHALLRAYARTADASQLEFHKDNKFAAYGVGIKNNAGKSGYMLDTGTSFSIVAGDYLGESGPRITYNTADGVTKVAKSPGRVKSAMGNFVKSMRNEPFGEEGPTGA</sequence>
<name>A0ACB9L1N5_9MYRT</name>
<proteinExistence type="predicted"/>
<dbReference type="Proteomes" id="UP001057402">
    <property type="component" value="Chromosome 12"/>
</dbReference>
<keyword evidence="2" id="KW-1185">Reference proteome</keyword>
<accession>A0ACB9L1N5</accession>
<gene>
    <name evidence="1" type="ORF">MLD38_038976</name>
</gene>
<protein>
    <submittedName>
        <fullName evidence="1">Uncharacterized protein</fullName>
    </submittedName>
</protein>
<evidence type="ECO:0000313" key="1">
    <source>
        <dbReference type="EMBL" id="KAI4303331.1"/>
    </source>
</evidence>